<keyword evidence="8" id="KW-1185">Reference proteome</keyword>
<gene>
    <name evidence="7" type="ORF">DX912_08365</name>
</gene>
<evidence type="ECO:0000313" key="8">
    <source>
        <dbReference type="Proteomes" id="UP000256829"/>
    </source>
</evidence>
<sequence>MVPRPFIIVLAACSVALAASACAQTPAAARAVSIPPLPKPLADPKLDRVRTALQAAETGPIGAAQFSDLAQHPLYGWIEYASLRRDIDNLSPAVAQGFLSRNQGKAVADAFRETWIAAAARRQDWSSVLAAWSPSIKSTALRCNELDARQALGRADAQWTRDAQSIWRTGKSLPDACDAPMTALAAQGGLTPELRWERIELAAAEWQPGVMRAAARGLPADQATLANDYAAFLDTPHDRALNWPKTERSREIASQGLAKYGKTSPAGAEAILPKYADALGLSEAQRGRVLYQIALWTVASYEPESARRLNAVPASAYDERLHEWRVREALSRSDWPAALAAIQKMGAKQRSDSRWMYFEARLNEIAGRKPEAERLFRDAANKPDFHGFLAADRLDLPYALCPWLPETTSAAQQAIARDPAMVRAMGLFQLDRIGWAVREWDDALSRFNDEQRRVAVEVAQGNGWFDRAVFSLGKNPDESRLYGLRFPLHHEATIRREAAKNNLDPAWVAAEIRAESIFYPRARSSANAMGLMQILPGTGSGVASRIGLPWGGAESLYDPDTNIILGTAYLRQLMDKYGGQPYQVIAGYNAGPAPLARWQSQRPGMEPPFWIETISYKETREYVARVLAFSVLYDWRLNGDALRLSNRLIGRTDGARTRFTCPTPAAAPPAAPATQSSSRSQR</sequence>
<dbReference type="AlphaFoldDB" id="A0A3D8VET4"/>
<evidence type="ECO:0000256" key="4">
    <source>
        <dbReference type="SAM" id="SignalP"/>
    </source>
</evidence>
<dbReference type="CDD" id="cd13401">
    <property type="entry name" value="Slt70-like"/>
    <property type="match status" value="1"/>
</dbReference>
<dbReference type="InterPro" id="IPR012289">
    <property type="entry name" value="Lytic_TGlycosylase_superhlx_L"/>
</dbReference>
<evidence type="ECO:0000256" key="2">
    <source>
        <dbReference type="ARBA" id="ARBA00022729"/>
    </source>
</evidence>
<accession>A0A3D8VET4</accession>
<dbReference type="InterPro" id="IPR008258">
    <property type="entry name" value="Transglycosylase_SLT_dom_1"/>
</dbReference>
<dbReference type="Gene3D" id="1.25.20.10">
    <property type="entry name" value="Bacterial muramidases"/>
    <property type="match status" value="1"/>
</dbReference>
<dbReference type="InterPro" id="IPR023346">
    <property type="entry name" value="Lysozyme-like_dom_sf"/>
</dbReference>
<dbReference type="GO" id="GO:0004553">
    <property type="term" value="F:hydrolase activity, hydrolyzing O-glycosyl compounds"/>
    <property type="evidence" value="ECO:0007669"/>
    <property type="project" value="InterPro"/>
</dbReference>
<evidence type="ECO:0000313" key="7">
    <source>
        <dbReference type="EMBL" id="RDY67903.1"/>
    </source>
</evidence>
<dbReference type="InterPro" id="IPR037061">
    <property type="entry name" value="Lytic_TGlycoase_superhlx_L_sf"/>
</dbReference>
<evidence type="ECO:0000259" key="5">
    <source>
        <dbReference type="Pfam" id="PF01464"/>
    </source>
</evidence>
<organism evidence="7 8">
    <name type="scientific">Lysobacter soli</name>
    <dbReference type="NCBI Taxonomy" id="453783"/>
    <lineage>
        <taxon>Bacteria</taxon>
        <taxon>Pseudomonadati</taxon>
        <taxon>Pseudomonadota</taxon>
        <taxon>Gammaproteobacteria</taxon>
        <taxon>Lysobacterales</taxon>
        <taxon>Lysobacteraceae</taxon>
        <taxon>Lysobacter</taxon>
    </lineage>
</organism>
<feature type="domain" description="Transglycosylase SLT" evidence="5">
    <location>
        <begin position="494"/>
        <end position="602"/>
    </location>
</feature>
<evidence type="ECO:0000259" key="6">
    <source>
        <dbReference type="Pfam" id="PF14718"/>
    </source>
</evidence>
<comment type="caution">
    <text evidence="7">The sequence shown here is derived from an EMBL/GenBank/DDBJ whole genome shotgun (WGS) entry which is preliminary data.</text>
</comment>
<dbReference type="Gene3D" id="1.10.1240.20">
    <property type="entry name" value="Lytic transglycosylase, superhelical linker domain"/>
    <property type="match status" value="1"/>
</dbReference>
<evidence type="ECO:0000256" key="3">
    <source>
        <dbReference type="SAM" id="MobiDB-lite"/>
    </source>
</evidence>
<dbReference type="Pfam" id="PF14718">
    <property type="entry name" value="SLT_L"/>
    <property type="match status" value="1"/>
</dbReference>
<dbReference type="Proteomes" id="UP000256829">
    <property type="component" value="Unassembled WGS sequence"/>
</dbReference>
<feature type="chain" id="PRO_5017732074" evidence="4">
    <location>
        <begin position="24"/>
        <end position="682"/>
    </location>
</feature>
<name>A0A3D8VET4_9GAMM</name>
<keyword evidence="2 4" id="KW-0732">Signal</keyword>
<evidence type="ECO:0000256" key="1">
    <source>
        <dbReference type="ARBA" id="ARBA00007734"/>
    </source>
</evidence>
<dbReference type="InterPro" id="IPR008939">
    <property type="entry name" value="Lytic_TGlycosylase_superhlx_U"/>
</dbReference>
<feature type="region of interest" description="Disordered" evidence="3">
    <location>
        <begin position="660"/>
        <end position="682"/>
    </location>
</feature>
<dbReference type="SUPFAM" id="SSF48435">
    <property type="entry name" value="Bacterial muramidases"/>
    <property type="match status" value="1"/>
</dbReference>
<dbReference type="Pfam" id="PF01464">
    <property type="entry name" value="SLT"/>
    <property type="match status" value="1"/>
</dbReference>
<dbReference type="Gene3D" id="1.10.530.10">
    <property type="match status" value="1"/>
</dbReference>
<feature type="signal peptide" evidence="4">
    <location>
        <begin position="1"/>
        <end position="23"/>
    </location>
</feature>
<proteinExistence type="inferred from homology"/>
<comment type="similarity">
    <text evidence="1">Belongs to the transglycosylase Slt family.</text>
</comment>
<feature type="domain" description="Lytic transglycosylase superhelical linker" evidence="6">
    <location>
        <begin position="415"/>
        <end position="472"/>
    </location>
</feature>
<dbReference type="RefSeq" id="WP_115842026.1">
    <property type="nucleotide sequence ID" value="NZ_CP183976.1"/>
</dbReference>
<dbReference type="PANTHER" id="PTHR37423:SF5">
    <property type="entry name" value="SOLUBLE LYTIC MUREIN TRANSGLYCOSYLASE"/>
    <property type="match status" value="1"/>
</dbReference>
<protein>
    <submittedName>
        <fullName evidence="7">Lytic murein transglycosylase</fullName>
    </submittedName>
</protein>
<dbReference type="PROSITE" id="PS51257">
    <property type="entry name" value="PROKAR_LIPOPROTEIN"/>
    <property type="match status" value="1"/>
</dbReference>
<dbReference type="EMBL" id="QTJR01000004">
    <property type="protein sequence ID" value="RDY67903.1"/>
    <property type="molecule type" value="Genomic_DNA"/>
</dbReference>
<dbReference type="PANTHER" id="PTHR37423">
    <property type="entry name" value="SOLUBLE LYTIC MUREIN TRANSGLYCOSYLASE-RELATED"/>
    <property type="match status" value="1"/>
</dbReference>
<dbReference type="GO" id="GO:0042597">
    <property type="term" value="C:periplasmic space"/>
    <property type="evidence" value="ECO:0007669"/>
    <property type="project" value="InterPro"/>
</dbReference>
<dbReference type="SUPFAM" id="SSF53955">
    <property type="entry name" value="Lysozyme-like"/>
    <property type="match status" value="1"/>
</dbReference>
<reference evidence="7 8" key="1">
    <citation type="submission" date="2018-08" db="EMBL/GenBank/DDBJ databases">
        <title>Lysobacter soli KCTC 22011, whole genome shotgun sequence.</title>
        <authorList>
            <person name="Zhang X."/>
            <person name="Feng G."/>
            <person name="Zhu H."/>
        </authorList>
    </citation>
    <scope>NUCLEOTIDE SEQUENCE [LARGE SCALE GENOMIC DNA]</scope>
    <source>
        <strain evidence="7 8">KCTC 22011</strain>
    </source>
</reference>
<feature type="compositionally biased region" description="Low complexity" evidence="3">
    <location>
        <begin position="672"/>
        <end position="682"/>
    </location>
</feature>